<organism evidence="1 2">
    <name type="scientific">Amniculicola lignicola CBS 123094</name>
    <dbReference type="NCBI Taxonomy" id="1392246"/>
    <lineage>
        <taxon>Eukaryota</taxon>
        <taxon>Fungi</taxon>
        <taxon>Dikarya</taxon>
        <taxon>Ascomycota</taxon>
        <taxon>Pezizomycotina</taxon>
        <taxon>Dothideomycetes</taxon>
        <taxon>Pleosporomycetidae</taxon>
        <taxon>Pleosporales</taxon>
        <taxon>Amniculicolaceae</taxon>
        <taxon>Amniculicola</taxon>
    </lineage>
</organism>
<dbReference type="AlphaFoldDB" id="A0A6A5W297"/>
<accession>A0A6A5W297</accession>
<sequence length="85" mass="9578">MAARDPRALIFPCGLHSISVVLGHREASTHGGSEGFSRVIPSRADSPMHQREENLHAFRIPESRICCLLQKFVIRRLSWNNVNEA</sequence>
<reference evidence="1" key="1">
    <citation type="journal article" date="2020" name="Stud. Mycol.">
        <title>101 Dothideomycetes genomes: a test case for predicting lifestyles and emergence of pathogens.</title>
        <authorList>
            <person name="Haridas S."/>
            <person name="Albert R."/>
            <person name="Binder M."/>
            <person name="Bloem J."/>
            <person name="Labutti K."/>
            <person name="Salamov A."/>
            <person name="Andreopoulos B."/>
            <person name="Baker S."/>
            <person name="Barry K."/>
            <person name="Bills G."/>
            <person name="Bluhm B."/>
            <person name="Cannon C."/>
            <person name="Castanera R."/>
            <person name="Culley D."/>
            <person name="Daum C."/>
            <person name="Ezra D."/>
            <person name="Gonzalez J."/>
            <person name="Henrissat B."/>
            <person name="Kuo A."/>
            <person name="Liang C."/>
            <person name="Lipzen A."/>
            <person name="Lutzoni F."/>
            <person name="Magnuson J."/>
            <person name="Mondo S."/>
            <person name="Nolan M."/>
            <person name="Ohm R."/>
            <person name="Pangilinan J."/>
            <person name="Park H.-J."/>
            <person name="Ramirez L."/>
            <person name="Alfaro M."/>
            <person name="Sun H."/>
            <person name="Tritt A."/>
            <person name="Yoshinaga Y."/>
            <person name="Zwiers L.-H."/>
            <person name="Turgeon B."/>
            <person name="Goodwin S."/>
            <person name="Spatafora J."/>
            <person name="Crous P."/>
            <person name="Grigoriev I."/>
        </authorList>
    </citation>
    <scope>NUCLEOTIDE SEQUENCE</scope>
    <source>
        <strain evidence="1">CBS 123094</strain>
    </source>
</reference>
<keyword evidence="2" id="KW-1185">Reference proteome</keyword>
<proteinExistence type="predicted"/>
<gene>
    <name evidence="1" type="ORF">P154DRAFT_328089</name>
</gene>
<name>A0A6A5W297_9PLEO</name>
<dbReference type="Proteomes" id="UP000799779">
    <property type="component" value="Unassembled WGS sequence"/>
</dbReference>
<evidence type="ECO:0000313" key="2">
    <source>
        <dbReference type="Proteomes" id="UP000799779"/>
    </source>
</evidence>
<evidence type="ECO:0000313" key="1">
    <source>
        <dbReference type="EMBL" id="KAF1996042.1"/>
    </source>
</evidence>
<dbReference type="EMBL" id="ML977630">
    <property type="protein sequence ID" value="KAF1996042.1"/>
    <property type="molecule type" value="Genomic_DNA"/>
</dbReference>
<protein>
    <submittedName>
        <fullName evidence="1">Uncharacterized protein</fullName>
    </submittedName>
</protein>